<accession>A0ABP8LXL3</accession>
<dbReference type="Proteomes" id="UP001500552">
    <property type="component" value="Unassembled WGS sequence"/>
</dbReference>
<evidence type="ECO:0000313" key="1">
    <source>
        <dbReference type="EMBL" id="GAA4437231.1"/>
    </source>
</evidence>
<sequence>MRVTADPEALRKALALVYISEDNQTYYSSLTKNDMASHLFLSLLALIAGLASCQTNSMRETEYETATATLLWTGEIAADGCGFEVVIEGKKYLPENEEAIDASFKSQESTQVQLEFERLPDPIDRQCGMLPQPRVMDAIRVVSIAQP</sequence>
<organism evidence="1 2">
    <name type="scientific">Pontibacter saemangeumensis</name>
    <dbReference type="NCBI Taxonomy" id="1084525"/>
    <lineage>
        <taxon>Bacteria</taxon>
        <taxon>Pseudomonadati</taxon>
        <taxon>Bacteroidota</taxon>
        <taxon>Cytophagia</taxon>
        <taxon>Cytophagales</taxon>
        <taxon>Hymenobacteraceae</taxon>
        <taxon>Pontibacter</taxon>
    </lineage>
</organism>
<proteinExistence type="predicted"/>
<gene>
    <name evidence="1" type="ORF">GCM10023188_31210</name>
</gene>
<keyword evidence="2" id="KW-1185">Reference proteome</keyword>
<protein>
    <submittedName>
        <fullName evidence="1">Uncharacterized protein</fullName>
    </submittedName>
</protein>
<comment type="caution">
    <text evidence="1">The sequence shown here is derived from an EMBL/GenBank/DDBJ whole genome shotgun (WGS) entry which is preliminary data.</text>
</comment>
<reference evidence="2" key="1">
    <citation type="journal article" date="2019" name="Int. J. Syst. Evol. Microbiol.">
        <title>The Global Catalogue of Microorganisms (GCM) 10K type strain sequencing project: providing services to taxonomists for standard genome sequencing and annotation.</title>
        <authorList>
            <consortium name="The Broad Institute Genomics Platform"/>
            <consortium name="The Broad Institute Genome Sequencing Center for Infectious Disease"/>
            <person name="Wu L."/>
            <person name="Ma J."/>
        </authorList>
    </citation>
    <scope>NUCLEOTIDE SEQUENCE [LARGE SCALE GENOMIC DNA]</scope>
    <source>
        <strain evidence="2">JCM 17926</strain>
    </source>
</reference>
<evidence type="ECO:0000313" key="2">
    <source>
        <dbReference type="Proteomes" id="UP001500552"/>
    </source>
</evidence>
<dbReference type="EMBL" id="BAABHC010000016">
    <property type="protein sequence ID" value="GAA4437231.1"/>
    <property type="molecule type" value="Genomic_DNA"/>
</dbReference>
<name>A0ABP8LXL3_9BACT</name>